<keyword evidence="3 8" id="KW-0418">Kinase</keyword>
<evidence type="ECO:0000256" key="6">
    <source>
        <dbReference type="SAM" id="MobiDB-lite"/>
    </source>
</evidence>
<dbReference type="InterPro" id="IPR045269">
    <property type="entry name" value="Atg1-like"/>
</dbReference>
<dbReference type="PROSITE" id="PS00108">
    <property type="entry name" value="PROTEIN_KINASE_ST"/>
    <property type="match status" value="1"/>
</dbReference>
<keyword evidence="4 5" id="KW-0067">ATP-binding</keyword>
<dbReference type="GO" id="GO:0016020">
    <property type="term" value="C:membrane"/>
    <property type="evidence" value="ECO:0007669"/>
    <property type="project" value="TreeGrafter"/>
</dbReference>
<feature type="compositionally biased region" description="Basic and acidic residues" evidence="6">
    <location>
        <begin position="326"/>
        <end position="337"/>
    </location>
</feature>
<gene>
    <name evidence="8" type="ORF">TTHERM_00691940</name>
</gene>
<dbReference type="SMR" id="I7MCP7"/>
<name>I7MCP7_TETTS</name>
<dbReference type="GO" id="GO:0005776">
    <property type="term" value="C:autophagosome"/>
    <property type="evidence" value="ECO:0007669"/>
    <property type="project" value="TreeGrafter"/>
</dbReference>
<dbReference type="PANTHER" id="PTHR24348">
    <property type="entry name" value="SERINE/THREONINE-PROTEIN KINASE UNC-51-RELATED"/>
    <property type="match status" value="1"/>
</dbReference>
<feature type="domain" description="Protein kinase" evidence="7">
    <location>
        <begin position="16"/>
        <end position="273"/>
    </location>
</feature>
<dbReference type="GO" id="GO:0004674">
    <property type="term" value="F:protein serine/threonine kinase activity"/>
    <property type="evidence" value="ECO:0007669"/>
    <property type="project" value="InterPro"/>
</dbReference>
<dbReference type="STRING" id="312017.I7MCP7"/>
<dbReference type="GO" id="GO:0000407">
    <property type="term" value="C:phagophore assembly site"/>
    <property type="evidence" value="ECO:0007669"/>
    <property type="project" value="TreeGrafter"/>
</dbReference>
<dbReference type="KEGG" id="tet:TTHERM_00691940"/>
<keyword evidence="2 5" id="KW-0547">Nucleotide-binding</keyword>
<reference evidence="9" key="1">
    <citation type="journal article" date="2006" name="PLoS Biol.">
        <title>Macronuclear genome sequence of the ciliate Tetrahymena thermophila, a model eukaryote.</title>
        <authorList>
            <person name="Eisen J.A."/>
            <person name="Coyne R.S."/>
            <person name="Wu M."/>
            <person name="Wu D."/>
            <person name="Thiagarajan M."/>
            <person name="Wortman J.R."/>
            <person name="Badger J.H."/>
            <person name="Ren Q."/>
            <person name="Amedeo P."/>
            <person name="Jones K.M."/>
            <person name="Tallon L.J."/>
            <person name="Delcher A.L."/>
            <person name="Salzberg S.L."/>
            <person name="Silva J.C."/>
            <person name="Haas B.J."/>
            <person name="Majoros W.H."/>
            <person name="Farzad M."/>
            <person name="Carlton J.M."/>
            <person name="Smith R.K. Jr."/>
            <person name="Garg J."/>
            <person name="Pearlman R.E."/>
            <person name="Karrer K.M."/>
            <person name="Sun L."/>
            <person name="Manning G."/>
            <person name="Elde N.C."/>
            <person name="Turkewitz A.P."/>
            <person name="Asai D.J."/>
            <person name="Wilkes D.E."/>
            <person name="Wang Y."/>
            <person name="Cai H."/>
            <person name="Collins K."/>
            <person name="Stewart B.A."/>
            <person name="Lee S.R."/>
            <person name="Wilamowska K."/>
            <person name="Weinberg Z."/>
            <person name="Ruzzo W.L."/>
            <person name="Wloga D."/>
            <person name="Gaertig J."/>
            <person name="Frankel J."/>
            <person name="Tsao C.-C."/>
            <person name="Gorovsky M.A."/>
            <person name="Keeling P.J."/>
            <person name="Waller R.F."/>
            <person name="Patron N.J."/>
            <person name="Cherry J.M."/>
            <person name="Stover N.A."/>
            <person name="Krieger C.J."/>
            <person name="del Toro C."/>
            <person name="Ryder H.F."/>
            <person name="Williamson S.C."/>
            <person name="Barbeau R.A."/>
            <person name="Hamilton E.P."/>
            <person name="Orias E."/>
        </authorList>
    </citation>
    <scope>NUCLEOTIDE SEQUENCE [LARGE SCALE GENOMIC DNA]</scope>
    <source>
        <strain evidence="9">SB210</strain>
    </source>
</reference>
<dbReference type="AlphaFoldDB" id="I7MCP7"/>
<keyword evidence="1" id="KW-0808">Transferase</keyword>
<dbReference type="GO" id="GO:0005524">
    <property type="term" value="F:ATP binding"/>
    <property type="evidence" value="ECO:0007669"/>
    <property type="project" value="UniProtKB-UniRule"/>
</dbReference>
<dbReference type="Proteomes" id="UP000009168">
    <property type="component" value="Unassembled WGS sequence"/>
</dbReference>
<dbReference type="InterPro" id="IPR000719">
    <property type="entry name" value="Prot_kinase_dom"/>
</dbReference>
<accession>I7MCP7</accession>
<dbReference type="eggNOG" id="KOG0595">
    <property type="taxonomic scope" value="Eukaryota"/>
</dbReference>
<evidence type="ECO:0000259" key="7">
    <source>
        <dbReference type="PROSITE" id="PS50011"/>
    </source>
</evidence>
<dbReference type="InterPro" id="IPR017441">
    <property type="entry name" value="Protein_kinase_ATP_BS"/>
</dbReference>
<sequence length="595" mass="69862">MTEGSDWISKKIDKFVVVNKKLGKGAFGTVFRGFCEDDENKLVAAKQIPIKNISNSDKMIKLIKREINNLQKLDSKYIVKLYDVSRTPNNLYMFLEYCMDGDLKEYLKKKKGGMLSEPEAIKFFKHIVEGFKELQKHQIIHRDIKPANIMLSGGRAKISDFGFSRQLEVDNQAYMTLLGSPLYMSPQILEGTKFSSKCDVWSVGLVFYEMLYGKTPWMGTSQINLFNNIKEKPLVFPSDPVRSDKVKSLIKRMLQFREEDRISWQEVFDDELITGDRKLLEESVRLIEINKDNLEKSMIENGAYIQTNLVVNYLKNVEEDNETESDEKISNQGKDTECNNESKQTITEDKYQYEEKAEQLVKQQIDNEKMRKNIMKVNEYILYERNVSFFYNFVIQKIIKSFNSNILSISGDLYFRIIFAICKCQNINLERVNHMLKSQTSDFNPQLWKNYQQSREFIKTQKTITQDIYHSKKFFQELLKKTSEVVENSLKKDPSKESLKKFQEVMNDKLTQDSNFKQVYQQTLAELLNNLKQLAPSTNKKDILIIIRYIMVCQNPYSEFNNSDFDFNKFYEEIDNCQLDSLREEIIKKLNSISQ</sequence>
<dbReference type="EMBL" id="GG662490">
    <property type="protein sequence ID" value="EAR84496.1"/>
    <property type="molecule type" value="Genomic_DNA"/>
</dbReference>
<dbReference type="Pfam" id="PF00069">
    <property type="entry name" value="Pkinase"/>
    <property type="match status" value="1"/>
</dbReference>
<organism evidence="8 9">
    <name type="scientific">Tetrahymena thermophila (strain SB210)</name>
    <dbReference type="NCBI Taxonomy" id="312017"/>
    <lineage>
        <taxon>Eukaryota</taxon>
        <taxon>Sar</taxon>
        <taxon>Alveolata</taxon>
        <taxon>Ciliophora</taxon>
        <taxon>Intramacronucleata</taxon>
        <taxon>Oligohymenophorea</taxon>
        <taxon>Hymenostomatida</taxon>
        <taxon>Tetrahymenina</taxon>
        <taxon>Tetrahymenidae</taxon>
        <taxon>Tetrahymena</taxon>
    </lineage>
</organism>
<evidence type="ECO:0000313" key="8">
    <source>
        <dbReference type="EMBL" id="EAR84496.1"/>
    </source>
</evidence>
<evidence type="ECO:0000256" key="2">
    <source>
        <dbReference type="ARBA" id="ARBA00022741"/>
    </source>
</evidence>
<feature type="region of interest" description="Disordered" evidence="6">
    <location>
        <begin position="322"/>
        <end position="342"/>
    </location>
</feature>
<dbReference type="SMART" id="SM00220">
    <property type="entry name" value="S_TKc"/>
    <property type="match status" value="1"/>
</dbReference>
<dbReference type="HOGENOM" id="CLU_000288_37_6_1"/>
<dbReference type="GO" id="GO:0005829">
    <property type="term" value="C:cytosol"/>
    <property type="evidence" value="ECO:0007669"/>
    <property type="project" value="TreeGrafter"/>
</dbReference>
<dbReference type="PROSITE" id="PS50011">
    <property type="entry name" value="PROTEIN_KINASE_DOM"/>
    <property type="match status" value="1"/>
</dbReference>
<keyword evidence="9" id="KW-1185">Reference proteome</keyword>
<dbReference type="InterPro" id="IPR011009">
    <property type="entry name" value="Kinase-like_dom_sf"/>
</dbReference>
<feature type="binding site" evidence="5">
    <location>
        <position position="51"/>
    </location>
    <ligand>
        <name>ATP</name>
        <dbReference type="ChEBI" id="CHEBI:30616"/>
    </ligand>
</feature>
<evidence type="ECO:0000256" key="5">
    <source>
        <dbReference type="PROSITE-ProRule" id="PRU10141"/>
    </source>
</evidence>
<dbReference type="InterPro" id="IPR008271">
    <property type="entry name" value="Ser/Thr_kinase_AS"/>
</dbReference>
<protein>
    <submittedName>
        <fullName evidence="8">Dual-specificity kinase domain protein</fullName>
    </submittedName>
</protein>
<evidence type="ECO:0000256" key="1">
    <source>
        <dbReference type="ARBA" id="ARBA00022679"/>
    </source>
</evidence>
<dbReference type="SUPFAM" id="SSF56112">
    <property type="entry name" value="Protein kinase-like (PK-like)"/>
    <property type="match status" value="1"/>
</dbReference>
<dbReference type="GO" id="GO:0010506">
    <property type="term" value="P:regulation of autophagy"/>
    <property type="evidence" value="ECO:0007669"/>
    <property type="project" value="InterPro"/>
</dbReference>
<dbReference type="PROSITE" id="PS00107">
    <property type="entry name" value="PROTEIN_KINASE_ATP"/>
    <property type="match status" value="1"/>
</dbReference>
<dbReference type="RefSeq" id="XP_001032159.1">
    <property type="nucleotide sequence ID" value="XM_001032159.3"/>
</dbReference>
<evidence type="ECO:0000256" key="4">
    <source>
        <dbReference type="ARBA" id="ARBA00022840"/>
    </source>
</evidence>
<dbReference type="OMA" id="YLLICQN"/>
<dbReference type="OrthoDB" id="346907at2759"/>
<evidence type="ECO:0000256" key="3">
    <source>
        <dbReference type="ARBA" id="ARBA00022777"/>
    </source>
</evidence>
<dbReference type="InParanoid" id="I7MCP7"/>
<evidence type="ECO:0000313" key="9">
    <source>
        <dbReference type="Proteomes" id="UP000009168"/>
    </source>
</evidence>
<dbReference type="GO" id="GO:0000045">
    <property type="term" value="P:autophagosome assembly"/>
    <property type="evidence" value="ECO:0007669"/>
    <property type="project" value="TreeGrafter"/>
</dbReference>
<dbReference type="GeneID" id="7843841"/>
<dbReference type="Gene3D" id="1.10.510.10">
    <property type="entry name" value="Transferase(Phosphotransferase) domain 1"/>
    <property type="match status" value="1"/>
</dbReference>
<dbReference type="PANTHER" id="PTHR24348:SF22">
    <property type="entry name" value="NON-SPECIFIC SERINE_THREONINE PROTEIN KINASE"/>
    <property type="match status" value="1"/>
</dbReference>
<proteinExistence type="predicted"/>